<name>A0A6A6AYS3_9PEZI</name>
<dbReference type="RefSeq" id="XP_033392797.1">
    <property type="nucleotide sequence ID" value="XM_033546475.1"/>
</dbReference>
<evidence type="ECO:0000313" key="2">
    <source>
        <dbReference type="EMBL" id="KAF2137079.1"/>
    </source>
</evidence>
<dbReference type="Proteomes" id="UP000799438">
    <property type="component" value="Unassembled WGS sequence"/>
</dbReference>
<reference evidence="2" key="1">
    <citation type="journal article" date="2020" name="Stud. Mycol.">
        <title>101 Dothideomycetes genomes: a test case for predicting lifestyles and emergence of pathogens.</title>
        <authorList>
            <person name="Haridas S."/>
            <person name="Albert R."/>
            <person name="Binder M."/>
            <person name="Bloem J."/>
            <person name="Labutti K."/>
            <person name="Salamov A."/>
            <person name="Andreopoulos B."/>
            <person name="Baker S."/>
            <person name="Barry K."/>
            <person name="Bills G."/>
            <person name="Bluhm B."/>
            <person name="Cannon C."/>
            <person name="Castanera R."/>
            <person name="Culley D."/>
            <person name="Daum C."/>
            <person name="Ezra D."/>
            <person name="Gonzalez J."/>
            <person name="Henrissat B."/>
            <person name="Kuo A."/>
            <person name="Liang C."/>
            <person name="Lipzen A."/>
            <person name="Lutzoni F."/>
            <person name="Magnuson J."/>
            <person name="Mondo S."/>
            <person name="Nolan M."/>
            <person name="Ohm R."/>
            <person name="Pangilinan J."/>
            <person name="Park H.-J."/>
            <person name="Ramirez L."/>
            <person name="Alfaro M."/>
            <person name="Sun H."/>
            <person name="Tritt A."/>
            <person name="Yoshinaga Y."/>
            <person name="Zwiers L.-H."/>
            <person name="Turgeon B."/>
            <person name="Goodwin S."/>
            <person name="Spatafora J."/>
            <person name="Crous P."/>
            <person name="Grigoriev I."/>
        </authorList>
    </citation>
    <scope>NUCLEOTIDE SEQUENCE</scope>
    <source>
        <strain evidence="2">CBS 121167</strain>
    </source>
</reference>
<evidence type="ECO:0008006" key="4">
    <source>
        <dbReference type="Google" id="ProtNLM"/>
    </source>
</evidence>
<protein>
    <recommendedName>
        <fullName evidence="4">BZIP domain-containing protein</fullName>
    </recommendedName>
</protein>
<dbReference type="GeneID" id="54303981"/>
<dbReference type="InterPro" id="IPR021833">
    <property type="entry name" value="DUF3425"/>
</dbReference>
<organism evidence="2 3">
    <name type="scientific">Aplosporella prunicola CBS 121167</name>
    <dbReference type="NCBI Taxonomy" id="1176127"/>
    <lineage>
        <taxon>Eukaryota</taxon>
        <taxon>Fungi</taxon>
        <taxon>Dikarya</taxon>
        <taxon>Ascomycota</taxon>
        <taxon>Pezizomycotina</taxon>
        <taxon>Dothideomycetes</taxon>
        <taxon>Dothideomycetes incertae sedis</taxon>
        <taxon>Botryosphaeriales</taxon>
        <taxon>Aplosporellaceae</taxon>
        <taxon>Aplosporella</taxon>
    </lineage>
</organism>
<feature type="region of interest" description="Disordered" evidence="1">
    <location>
        <begin position="44"/>
        <end position="78"/>
    </location>
</feature>
<evidence type="ECO:0000313" key="3">
    <source>
        <dbReference type="Proteomes" id="UP000799438"/>
    </source>
</evidence>
<accession>A0A6A6AYS3</accession>
<evidence type="ECO:0000256" key="1">
    <source>
        <dbReference type="SAM" id="MobiDB-lite"/>
    </source>
</evidence>
<gene>
    <name evidence="2" type="ORF">K452DRAFT_362116</name>
</gene>
<dbReference type="PANTHER" id="PTHR38116">
    <property type="entry name" value="CHROMOSOME 7, WHOLE GENOME SHOTGUN SEQUENCE"/>
    <property type="match status" value="1"/>
</dbReference>
<dbReference type="AlphaFoldDB" id="A0A6A6AYS3"/>
<keyword evidence="3" id="KW-1185">Reference proteome</keyword>
<dbReference type="OrthoDB" id="2245989at2759"/>
<feature type="compositionally biased region" description="Low complexity" evidence="1">
    <location>
        <begin position="58"/>
        <end position="69"/>
    </location>
</feature>
<proteinExistence type="predicted"/>
<dbReference type="EMBL" id="ML995507">
    <property type="protein sequence ID" value="KAF2137079.1"/>
    <property type="molecule type" value="Genomic_DNA"/>
</dbReference>
<sequence length="287" mass="31676">MQSTTQLPIALLAPNRAEDDWSGLSDPARRRKIQNRLHQRAWRRRRAHHKLDQHQQDATTSTTLTAATAERPGQHRTTTCTLSASSALLMLSRFGARAYAAYLAGDPRTDLLLSLVQFNVLRALMQNNAALGFDLGWLACDAESVFCASATTTTTPPAQPAQPAPPHLRPTPLQLTTPHHPWIDLLPSPAMRNNILALGADYDDTALCAALVEFGADEPRERAGLVAWGADPADPAGWEVGEEFARLWGWVVWGAWDVCCATNMWRERRGERKLFGREWCAPPTNAG</sequence>
<dbReference type="PANTHER" id="PTHR38116:SF1">
    <property type="entry name" value="BZIP DOMAIN-CONTAINING PROTEIN"/>
    <property type="match status" value="1"/>
</dbReference>
<dbReference type="Pfam" id="PF11905">
    <property type="entry name" value="DUF3425"/>
    <property type="match status" value="1"/>
</dbReference>